<sequence length="738" mass="82800">MNKNKIEFAVYGKGGIGKSTISANISAALAIKGNKVMQIGCDPKHDSTRYLMHGEIIPTVVEYLRKTPEDKALLSDVLRKGCFGIKCIEAGGPRPGVGCAGRGVISAFEFLKKHHAKDDCNRILYDVLGDVVCGGFAVPVRKEYADAVFLVTSGEYMSLYAANNILRGVRNYDGENGKRVAGIIYNERKISDEDGRVNRFAKAVNLPIIVKVPRSNAFSYAEEENMTVMEIEGFEAEKEIFTKIADYIDGQLPLYKALPLDDDELENVVLGTEKRRKVFEEKSTDNNDLVIKSDIDNKDFSDSCLDNSLKEEVPERMPLYGCAFNGATTEAIHVRDAYIIAHAPKACSFYAWQNITSPGRRNLFNRGILMPSSLNPNFFSTNMNHADAVFGGMDKLRKKVTEALLNKPKLIIVISSCVSGIIGDDIKQIEEMSTKDTLIIAINADGDIEGDYMKGIEMCRHILMEKLANKDIIPCGKFVNIINETGVSNNSSINFNTIKSFLDKLGIEINCRLGGDTTTQNIINFKKASLNLIADDNPTGRMLESWLKDNYQVNFIEKSFPIGFKQTVKWLNELAEFFNCKDKLYGIVENQKEIYEKEIAMLKPVLNGKTILMTTINTNLDWLISACKDVGMKFVWIGVINYLHQDIMITEDSKIKVEEYTHWDTAKDYIKKLHPDLVISNHTQRVGAGDYVAEAIPMTLVCGFQSGINILKRWAKLFETKRNGEWMNDKALFEKYFA</sequence>
<dbReference type="InterPro" id="IPR027417">
    <property type="entry name" value="P-loop_NTPase"/>
</dbReference>
<dbReference type="PANTHER" id="PTHR42864:SF2">
    <property type="entry name" value="LIGHT-INDEPENDENT PROTOCHLOROPHYLLIDE REDUCTASE IRON-SULFUR ATP-BINDING PROTEIN"/>
    <property type="match status" value="1"/>
</dbReference>
<dbReference type="GO" id="GO:0046872">
    <property type="term" value="F:metal ion binding"/>
    <property type="evidence" value="ECO:0007669"/>
    <property type="project" value="UniProtKB-KW"/>
</dbReference>
<proteinExistence type="inferred from homology"/>
<evidence type="ECO:0000256" key="10">
    <source>
        <dbReference type="ARBA" id="ARBA00023014"/>
    </source>
</evidence>
<dbReference type="PROSITE" id="PS00692">
    <property type="entry name" value="NIFH_FRXC_2"/>
    <property type="match status" value="1"/>
</dbReference>
<keyword evidence="6 12" id="KW-0479">Metal-binding</keyword>
<evidence type="ECO:0000256" key="7">
    <source>
        <dbReference type="ARBA" id="ARBA00022741"/>
    </source>
</evidence>
<dbReference type="InterPro" id="IPR030655">
    <property type="entry name" value="NifH/chlL_CS"/>
</dbReference>
<dbReference type="Gene3D" id="3.40.50.1980">
    <property type="entry name" value="Nitrogenase molybdenum iron protein domain"/>
    <property type="match status" value="1"/>
</dbReference>
<evidence type="ECO:0000313" key="15">
    <source>
        <dbReference type="Proteomes" id="UP000198838"/>
    </source>
</evidence>
<feature type="domain" description="Nitrogenase/oxidoreductase component 1" evidence="13">
    <location>
        <begin position="322"/>
        <end position="717"/>
    </location>
</feature>
<evidence type="ECO:0000256" key="9">
    <source>
        <dbReference type="ARBA" id="ARBA00023004"/>
    </source>
</evidence>
<evidence type="ECO:0000256" key="1">
    <source>
        <dbReference type="ARBA" id="ARBA00001966"/>
    </source>
</evidence>
<protein>
    <recommendedName>
        <fullName evidence="5">nitrogenase</fullName>
        <ecNumber evidence="5">1.18.6.1</ecNumber>
    </recommendedName>
</protein>
<evidence type="ECO:0000313" key="14">
    <source>
        <dbReference type="EMBL" id="SFA97020.1"/>
    </source>
</evidence>
<dbReference type="GO" id="GO:0005524">
    <property type="term" value="F:ATP binding"/>
    <property type="evidence" value="ECO:0007669"/>
    <property type="project" value="UniProtKB-KW"/>
</dbReference>
<comment type="subunit">
    <text evidence="4">Homodimer.</text>
</comment>
<keyword evidence="8 12" id="KW-0067">ATP-binding</keyword>
<dbReference type="AlphaFoldDB" id="A0A1I0X9K6"/>
<evidence type="ECO:0000256" key="2">
    <source>
        <dbReference type="ARBA" id="ARBA00002234"/>
    </source>
</evidence>
<dbReference type="GO" id="GO:0051539">
    <property type="term" value="F:4 iron, 4 sulfur cluster binding"/>
    <property type="evidence" value="ECO:0007669"/>
    <property type="project" value="UniProtKB-KW"/>
</dbReference>
<gene>
    <name evidence="14" type="ORF">SAMN05216249_10611</name>
</gene>
<dbReference type="RefSeq" id="WP_092871351.1">
    <property type="nucleotide sequence ID" value="NZ_FOJY01000006.1"/>
</dbReference>
<dbReference type="Pfam" id="PF00148">
    <property type="entry name" value="Oxidored_nitro"/>
    <property type="match status" value="1"/>
</dbReference>
<evidence type="ECO:0000256" key="8">
    <source>
        <dbReference type="ARBA" id="ARBA00022840"/>
    </source>
</evidence>
<evidence type="ECO:0000259" key="13">
    <source>
        <dbReference type="Pfam" id="PF00148"/>
    </source>
</evidence>
<keyword evidence="10 12" id="KW-0411">Iron-sulfur</keyword>
<dbReference type="STRING" id="1120918.SAMN05216249_10611"/>
<comment type="cofactor">
    <cofactor evidence="1">
        <name>[4Fe-4S] cluster</name>
        <dbReference type="ChEBI" id="CHEBI:49883"/>
    </cofactor>
</comment>
<dbReference type="Proteomes" id="UP000198838">
    <property type="component" value="Unassembled WGS sequence"/>
</dbReference>
<reference evidence="14 15" key="1">
    <citation type="submission" date="2016-10" db="EMBL/GenBank/DDBJ databases">
        <authorList>
            <person name="de Groot N.N."/>
        </authorList>
    </citation>
    <scope>NUCLEOTIDE SEQUENCE [LARGE SCALE GENOMIC DNA]</scope>
    <source>
        <strain evidence="14 15">DSM 5522</strain>
    </source>
</reference>
<dbReference type="PROSITE" id="PS51026">
    <property type="entry name" value="NIFH_FRXC_3"/>
    <property type="match status" value="1"/>
</dbReference>
<dbReference type="Gene3D" id="3.40.50.300">
    <property type="entry name" value="P-loop containing nucleotide triphosphate hydrolases"/>
    <property type="match status" value="1"/>
</dbReference>
<comment type="catalytic activity">
    <reaction evidence="11">
        <text>N2 + 8 reduced [2Fe-2S]-[ferredoxin] + 16 ATP + 16 H2O = H2 + 8 oxidized [2Fe-2S]-[ferredoxin] + 2 NH4(+) + 16 ADP + 16 phosphate + 6 H(+)</text>
        <dbReference type="Rhea" id="RHEA:21448"/>
        <dbReference type="Rhea" id="RHEA-COMP:10000"/>
        <dbReference type="Rhea" id="RHEA-COMP:10001"/>
        <dbReference type="ChEBI" id="CHEBI:15377"/>
        <dbReference type="ChEBI" id="CHEBI:15378"/>
        <dbReference type="ChEBI" id="CHEBI:17997"/>
        <dbReference type="ChEBI" id="CHEBI:18276"/>
        <dbReference type="ChEBI" id="CHEBI:28938"/>
        <dbReference type="ChEBI" id="CHEBI:30616"/>
        <dbReference type="ChEBI" id="CHEBI:33737"/>
        <dbReference type="ChEBI" id="CHEBI:33738"/>
        <dbReference type="ChEBI" id="CHEBI:43474"/>
        <dbReference type="ChEBI" id="CHEBI:456216"/>
        <dbReference type="EC" id="1.18.6.1"/>
    </reaction>
</comment>
<name>A0A1I0X9K6_9FIRM</name>
<evidence type="ECO:0000256" key="4">
    <source>
        <dbReference type="ARBA" id="ARBA00011738"/>
    </source>
</evidence>
<dbReference type="InterPro" id="IPR000392">
    <property type="entry name" value="NifH/frxC"/>
</dbReference>
<comment type="function">
    <text evidence="2">The key enzymatic reactions in nitrogen fixation are catalyzed by the nitrogenase complex, which has 2 components: the iron protein and the molybdenum-iron protein.</text>
</comment>
<evidence type="ECO:0000256" key="11">
    <source>
        <dbReference type="ARBA" id="ARBA00047967"/>
    </source>
</evidence>
<dbReference type="SUPFAM" id="SSF53807">
    <property type="entry name" value="Helical backbone' metal receptor"/>
    <property type="match status" value="1"/>
</dbReference>
<dbReference type="PROSITE" id="PS00746">
    <property type="entry name" value="NIFH_FRXC_1"/>
    <property type="match status" value="1"/>
</dbReference>
<evidence type="ECO:0000256" key="5">
    <source>
        <dbReference type="ARBA" id="ARBA00012773"/>
    </source>
</evidence>
<dbReference type="PANTHER" id="PTHR42864">
    <property type="entry name" value="LIGHT-INDEPENDENT PROTOCHLOROPHYLLIDE REDUCTASE IRON-SULFUR ATP-BINDING PROTEIN"/>
    <property type="match status" value="1"/>
</dbReference>
<comment type="similarity">
    <text evidence="3 12">Belongs to the NifH/BchL/ChlL family.</text>
</comment>
<dbReference type="Pfam" id="PF00142">
    <property type="entry name" value="Fer4_NifH"/>
    <property type="match status" value="1"/>
</dbReference>
<dbReference type="PRINTS" id="PR00091">
    <property type="entry name" value="NITROGNASEII"/>
</dbReference>
<dbReference type="EC" id="1.18.6.1" evidence="5"/>
<dbReference type="SUPFAM" id="SSF52540">
    <property type="entry name" value="P-loop containing nucleoside triphosphate hydrolases"/>
    <property type="match status" value="1"/>
</dbReference>
<organism evidence="14 15">
    <name type="scientific">Acetitomaculum ruminis DSM 5522</name>
    <dbReference type="NCBI Taxonomy" id="1120918"/>
    <lineage>
        <taxon>Bacteria</taxon>
        <taxon>Bacillati</taxon>
        <taxon>Bacillota</taxon>
        <taxon>Clostridia</taxon>
        <taxon>Lachnospirales</taxon>
        <taxon>Lachnospiraceae</taxon>
        <taxon>Acetitomaculum</taxon>
    </lineage>
</organism>
<dbReference type="InterPro" id="IPR000510">
    <property type="entry name" value="Nase/OxRdtase_comp1"/>
</dbReference>
<dbReference type="CDD" id="cd02040">
    <property type="entry name" value="NifH"/>
    <property type="match status" value="1"/>
</dbReference>
<dbReference type="Gene3D" id="3.40.50.12380">
    <property type="entry name" value="Nitrogenase MoFe cofactor biosynthesis protein NifE, C-terminal"/>
    <property type="match status" value="1"/>
</dbReference>
<dbReference type="OrthoDB" id="9767044at2"/>
<evidence type="ECO:0000256" key="6">
    <source>
        <dbReference type="ARBA" id="ARBA00022723"/>
    </source>
</evidence>
<evidence type="ECO:0000256" key="12">
    <source>
        <dbReference type="RuleBase" id="RU003688"/>
    </source>
</evidence>
<dbReference type="GO" id="GO:0016163">
    <property type="term" value="F:nitrogenase activity"/>
    <property type="evidence" value="ECO:0007669"/>
    <property type="project" value="UniProtKB-EC"/>
</dbReference>
<keyword evidence="12" id="KW-0004">4Fe-4S</keyword>
<evidence type="ECO:0000256" key="3">
    <source>
        <dbReference type="ARBA" id="ARBA00005504"/>
    </source>
</evidence>
<dbReference type="EMBL" id="FOJY01000006">
    <property type="protein sequence ID" value="SFA97020.1"/>
    <property type="molecule type" value="Genomic_DNA"/>
</dbReference>
<accession>A0A1I0X9K6</accession>
<keyword evidence="12" id="KW-0560">Oxidoreductase</keyword>
<keyword evidence="9 12" id="KW-0408">Iron</keyword>
<keyword evidence="15" id="KW-1185">Reference proteome</keyword>
<keyword evidence="7 12" id="KW-0547">Nucleotide-binding</keyword>